<dbReference type="InterPro" id="IPR029171">
    <property type="entry name" value="DUF4638"/>
</dbReference>
<dbReference type="PANTHER" id="PTHR35679:SF1">
    <property type="entry name" value="RIKEN CDNA 4933402J07 GENE"/>
    <property type="match status" value="1"/>
</dbReference>
<sequence length="286" mass="32645">MSELSELPEHLKDVMPTERKSMWRTAEERRMSDLTRVLEWLERRQGKKKQALTKQTLKVETVPKANKKEEKKIKGILKKQGEDYQAVTSSEQASGQSSKKDEDTIIYQKPYGVEKKGKRISIVPGNYGKEGSRKSDLDIKDVIALESTLRPNPYRRQSTVLDPNQQENVFNKRTALLRDWSGKTADTAYERKLKSLMEKTPESKTETMKMLRPEEVLSCRYLRLSKNNIRTLLKLCKDAGLTVDIHPHMVEGDIDAKKVFAQISNVVPLMSSRGSPSNAPQVALQT</sequence>
<evidence type="ECO:0000313" key="3">
    <source>
        <dbReference type="RefSeq" id="XP_008062915.1"/>
    </source>
</evidence>
<dbReference type="RefSeq" id="XP_008062915.1">
    <property type="nucleotide sequence ID" value="XM_008064724.1"/>
</dbReference>
<name>A0A1U7TYK5_CARSF</name>
<keyword evidence="2" id="KW-1185">Reference proteome</keyword>
<evidence type="ECO:0000256" key="1">
    <source>
        <dbReference type="SAM" id="MobiDB-lite"/>
    </source>
</evidence>
<proteinExistence type="predicted"/>
<dbReference type="GeneID" id="103267121"/>
<dbReference type="CTD" id="109310789"/>
<feature type="region of interest" description="Disordered" evidence="1">
    <location>
        <begin position="80"/>
        <end position="104"/>
    </location>
</feature>
<dbReference type="OrthoDB" id="10071349at2759"/>
<dbReference type="PANTHER" id="PTHR35679">
    <property type="entry name" value="RIKEN CDNA 4933402J07 GENE"/>
    <property type="match status" value="1"/>
</dbReference>
<dbReference type="KEGG" id="csyr:103267121"/>
<organism evidence="2 3">
    <name type="scientific">Carlito syrichta</name>
    <name type="common">Philippine tarsier</name>
    <name type="synonym">Tarsius syrichta</name>
    <dbReference type="NCBI Taxonomy" id="1868482"/>
    <lineage>
        <taxon>Eukaryota</taxon>
        <taxon>Metazoa</taxon>
        <taxon>Chordata</taxon>
        <taxon>Craniata</taxon>
        <taxon>Vertebrata</taxon>
        <taxon>Euteleostomi</taxon>
        <taxon>Mammalia</taxon>
        <taxon>Eutheria</taxon>
        <taxon>Euarchontoglires</taxon>
        <taxon>Primates</taxon>
        <taxon>Haplorrhini</taxon>
        <taxon>Tarsiiformes</taxon>
        <taxon>Tarsiidae</taxon>
        <taxon>Carlito</taxon>
    </lineage>
</organism>
<dbReference type="Pfam" id="PF15472">
    <property type="entry name" value="DUF4638"/>
    <property type="match status" value="1"/>
</dbReference>
<protein>
    <submittedName>
        <fullName evidence="3">Uncharacterized protein C16orf78 homolog</fullName>
    </submittedName>
</protein>
<feature type="compositionally biased region" description="Polar residues" evidence="1">
    <location>
        <begin position="86"/>
        <end position="97"/>
    </location>
</feature>
<evidence type="ECO:0000313" key="2">
    <source>
        <dbReference type="Proteomes" id="UP000189704"/>
    </source>
</evidence>
<gene>
    <name evidence="3" type="primary">CUNH16orf78</name>
</gene>
<dbReference type="AlphaFoldDB" id="A0A1U7TYK5"/>
<accession>A0A1U7TYK5</accession>
<reference evidence="3" key="1">
    <citation type="submission" date="2025-08" db="UniProtKB">
        <authorList>
            <consortium name="RefSeq"/>
        </authorList>
    </citation>
    <scope>IDENTIFICATION</scope>
</reference>
<dbReference type="Proteomes" id="UP000189704">
    <property type="component" value="Unplaced"/>
</dbReference>